<dbReference type="GO" id="GO:0005829">
    <property type="term" value="C:cytosol"/>
    <property type="evidence" value="ECO:0007669"/>
    <property type="project" value="TreeGrafter"/>
</dbReference>
<dbReference type="SUPFAM" id="SSF51430">
    <property type="entry name" value="NAD(P)-linked oxidoreductase"/>
    <property type="match status" value="1"/>
</dbReference>
<evidence type="ECO:0000313" key="3">
    <source>
        <dbReference type="Proteomes" id="UP000199305"/>
    </source>
</evidence>
<gene>
    <name evidence="2" type="ORF">SAMN05216212_0261</name>
</gene>
<dbReference type="InterPro" id="IPR023210">
    <property type="entry name" value="NADP_OxRdtase_dom"/>
</dbReference>
<organism evidence="2 3">
    <name type="scientific">Microbulbifer yueqingensis</name>
    <dbReference type="NCBI Taxonomy" id="658219"/>
    <lineage>
        <taxon>Bacteria</taxon>
        <taxon>Pseudomonadati</taxon>
        <taxon>Pseudomonadota</taxon>
        <taxon>Gammaproteobacteria</taxon>
        <taxon>Cellvibrionales</taxon>
        <taxon>Microbulbiferaceae</taxon>
        <taxon>Microbulbifer</taxon>
    </lineage>
</organism>
<dbReference type="AlphaFoldDB" id="A0A1G8USX9"/>
<dbReference type="PANTHER" id="PTHR42686:SF1">
    <property type="entry name" value="GH17980P-RELATED"/>
    <property type="match status" value="1"/>
</dbReference>
<accession>A0A1G8USX9</accession>
<dbReference type="EMBL" id="FNFH01000001">
    <property type="protein sequence ID" value="SDJ56908.1"/>
    <property type="molecule type" value="Genomic_DNA"/>
</dbReference>
<evidence type="ECO:0000259" key="1">
    <source>
        <dbReference type="Pfam" id="PF00248"/>
    </source>
</evidence>
<dbReference type="Proteomes" id="UP000199305">
    <property type="component" value="Unassembled WGS sequence"/>
</dbReference>
<dbReference type="Pfam" id="PF00248">
    <property type="entry name" value="Aldo_ket_red"/>
    <property type="match status" value="1"/>
</dbReference>
<sequence>MSSLNLPSLGLGGVAIGNGFQSLSDQRAEETLEAAWEAGIRYYDTSPWYGLGLSERRFGRFLRNQDRNDYLLSTKVGRVLTATDTPPETMWVNPSPFDYRYDYSAGAVRRSLEDSLQRLGVERIDYVFIHDLSPDHDDEYGEGTTWEDHFEVALDGAMPELTRMRDEGLIKGWGLGVNTIDPILRTLEAGHSADLFLSAIQYTLLDHQDSLNRLFPAIEESGAGLIVAAPFNSGLLAGQDHYNYGLETTREQRTRLGRIHELADNMGVDMVDACIQFSFAPKVVDTVLFGASKPEQVRASAAALDRKVPKEFWKVIRDEGLIDNRAPVPGD</sequence>
<dbReference type="Gene3D" id="3.20.20.100">
    <property type="entry name" value="NADP-dependent oxidoreductase domain"/>
    <property type="match status" value="1"/>
</dbReference>
<dbReference type="OrthoDB" id="9768851at2"/>
<dbReference type="RefSeq" id="WP_091506818.1">
    <property type="nucleotide sequence ID" value="NZ_FNFH01000001.1"/>
</dbReference>
<dbReference type="InterPro" id="IPR020471">
    <property type="entry name" value="AKR"/>
</dbReference>
<proteinExistence type="predicted"/>
<protein>
    <submittedName>
        <fullName evidence="2">D-threo-aldose 1-dehydrogenase</fullName>
    </submittedName>
</protein>
<reference evidence="3" key="1">
    <citation type="submission" date="2016-10" db="EMBL/GenBank/DDBJ databases">
        <authorList>
            <person name="Varghese N."/>
            <person name="Submissions S."/>
        </authorList>
    </citation>
    <scope>NUCLEOTIDE SEQUENCE [LARGE SCALE GENOMIC DNA]</scope>
    <source>
        <strain evidence="3">CGMCC 1.10658</strain>
    </source>
</reference>
<feature type="domain" description="NADP-dependent oxidoreductase" evidence="1">
    <location>
        <begin position="9"/>
        <end position="317"/>
    </location>
</feature>
<dbReference type="CDD" id="cd19152">
    <property type="entry name" value="AKR_AKR15A"/>
    <property type="match status" value="1"/>
</dbReference>
<dbReference type="GO" id="GO:0016491">
    <property type="term" value="F:oxidoreductase activity"/>
    <property type="evidence" value="ECO:0007669"/>
    <property type="project" value="InterPro"/>
</dbReference>
<dbReference type="STRING" id="658219.SAMN05216212_0261"/>
<dbReference type="PANTHER" id="PTHR42686">
    <property type="entry name" value="GH17980P-RELATED"/>
    <property type="match status" value="1"/>
</dbReference>
<dbReference type="InterPro" id="IPR036812">
    <property type="entry name" value="NAD(P)_OxRdtase_dom_sf"/>
</dbReference>
<evidence type="ECO:0000313" key="2">
    <source>
        <dbReference type="EMBL" id="SDJ56908.1"/>
    </source>
</evidence>
<keyword evidence="3" id="KW-1185">Reference proteome</keyword>
<name>A0A1G8USX9_9GAMM</name>